<gene>
    <name evidence="1" type="ORF">SAMN04488691_11819</name>
</gene>
<sequence length="163" mass="16956">MSSTAYSATAVLAALFVGLVVGAGAVAFATPTDLTVSPTSSTAAATGCLGSDESAPTSWVARAPAGDRTTFVFNRTFTHDAPSVRIEGTAEEQADGVYVYRLTTSPDEDGEKTPSEGCTPRTKLDAVVSVPSEYESFTVTFDGEELVTIENDGSNPLFRTLEG</sequence>
<evidence type="ECO:0000313" key="2">
    <source>
        <dbReference type="Proteomes" id="UP000183894"/>
    </source>
</evidence>
<organism evidence="1 2">
    <name type="scientific">Haloferax larsenii</name>
    <dbReference type="NCBI Taxonomy" id="302484"/>
    <lineage>
        <taxon>Archaea</taxon>
        <taxon>Methanobacteriati</taxon>
        <taxon>Methanobacteriota</taxon>
        <taxon>Stenosarchaea group</taxon>
        <taxon>Halobacteria</taxon>
        <taxon>Halobacteriales</taxon>
        <taxon>Haloferacaceae</taxon>
        <taxon>Haloferax</taxon>
    </lineage>
</organism>
<dbReference type="RefSeq" id="WP_074796866.1">
    <property type="nucleotide sequence ID" value="NZ_FOAD01000018.1"/>
</dbReference>
<name>A0A1H7V8W6_HALLR</name>
<proteinExistence type="predicted"/>
<dbReference type="Proteomes" id="UP000183894">
    <property type="component" value="Unassembled WGS sequence"/>
</dbReference>
<dbReference type="OrthoDB" id="307039at2157"/>
<accession>A0A1H7V8W6</accession>
<reference evidence="1 2" key="1">
    <citation type="submission" date="2016-10" db="EMBL/GenBank/DDBJ databases">
        <authorList>
            <person name="de Groot N.N."/>
        </authorList>
    </citation>
    <scope>NUCLEOTIDE SEQUENCE [LARGE SCALE GENOMIC DNA]</scope>
    <source>
        <strain evidence="1 2">CDM_5</strain>
    </source>
</reference>
<evidence type="ECO:0000313" key="1">
    <source>
        <dbReference type="EMBL" id="SEM05484.1"/>
    </source>
</evidence>
<protein>
    <submittedName>
        <fullName evidence="1">Uncharacterized protein</fullName>
    </submittedName>
</protein>
<dbReference type="AlphaFoldDB" id="A0A1H7V8W6"/>
<dbReference type="EMBL" id="FOAD01000018">
    <property type="protein sequence ID" value="SEM05484.1"/>
    <property type="molecule type" value="Genomic_DNA"/>
</dbReference>